<accession>A0ABM3MJE4</accession>
<evidence type="ECO:0000256" key="7">
    <source>
        <dbReference type="ARBA" id="ARBA00023125"/>
    </source>
</evidence>
<evidence type="ECO:0000256" key="3">
    <source>
        <dbReference type="ARBA" id="ARBA00022723"/>
    </source>
</evidence>
<evidence type="ECO:0000256" key="6">
    <source>
        <dbReference type="ARBA" id="ARBA00023015"/>
    </source>
</evidence>
<organism evidence="11 12">
    <name type="scientific">Galleria mellonella</name>
    <name type="common">Greater wax moth</name>
    <dbReference type="NCBI Taxonomy" id="7137"/>
    <lineage>
        <taxon>Eukaryota</taxon>
        <taxon>Metazoa</taxon>
        <taxon>Ecdysozoa</taxon>
        <taxon>Arthropoda</taxon>
        <taxon>Hexapoda</taxon>
        <taxon>Insecta</taxon>
        <taxon>Pterygota</taxon>
        <taxon>Neoptera</taxon>
        <taxon>Endopterygota</taxon>
        <taxon>Lepidoptera</taxon>
        <taxon>Glossata</taxon>
        <taxon>Ditrysia</taxon>
        <taxon>Pyraloidea</taxon>
        <taxon>Pyralidae</taxon>
        <taxon>Galleriinae</taxon>
        <taxon>Galleria</taxon>
    </lineage>
</organism>
<feature type="region of interest" description="Disordered" evidence="10">
    <location>
        <begin position="424"/>
        <end position="445"/>
    </location>
</feature>
<evidence type="ECO:0000313" key="12">
    <source>
        <dbReference type="RefSeq" id="XP_052751315.1"/>
    </source>
</evidence>
<evidence type="ECO:0000256" key="8">
    <source>
        <dbReference type="ARBA" id="ARBA00023163"/>
    </source>
</evidence>
<dbReference type="PANTHER" id="PTHR31576">
    <property type="entry name" value="TATA BOX-BINDING PROTEIN-ASSOCIATED FACTOR RNA POLYMERASE I SUBUNIT B"/>
    <property type="match status" value="1"/>
</dbReference>
<protein>
    <submittedName>
        <fullName evidence="12">Uncharacterized protein LOC113514222 isoform X2</fullName>
    </submittedName>
</protein>
<evidence type="ECO:0000313" key="11">
    <source>
        <dbReference type="Proteomes" id="UP001652740"/>
    </source>
</evidence>
<evidence type="ECO:0000256" key="4">
    <source>
        <dbReference type="ARBA" id="ARBA00022771"/>
    </source>
</evidence>
<evidence type="ECO:0000256" key="10">
    <source>
        <dbReference type="SAM" id="MobiDB-lite"/>
    </source>
</evidence>
<comment type="similarity">
    <text evidence="2">Belongs to the RRN7/TAF1B family.</text>
</comment>
<dbReference type="Proteomes" id="UP001652740">
    <property type="component" value="Unplaced"/>
</dbReference>
<keyword evidence="11" id="KW-1185">Reference proteome</keyword>
<keyword evidence="6" id="KW-0805">Transcription regulation</keyword>
<feature type="region of interest" description="Disordered" evidence="10">
    <location>
        <begin position="334"/>
        <end position="353"/>
    </location>
</feature>
<evidence type="ECO:0000256" key="2">
    <source>
        <dbReference type="ARBA" id="ARBA00006899"/>
    </source>
</evidence>
<feature type="region of interest" description="Disordered" evidence="10">
    <location>
        <begin position="192"/>
        <end position="212"/>
    </location>
</feature>
<dbReference type="InterPro" id="IPR033599">
    <property type="entry name" value="TAF1B/Rrn7"/>
</dbReference>
<proteinExistence type="inferred from homology"/>
<dbReference type="GeneID" id="113514222"/>
<feature type="compositionally biased region" description="Acidic residues" evidence="10">
    <location>
        <begin position="199"/>
        <end position="209"/>
    </location>
</feature>
<evidence type="ECO:0000256" key="9">
    <source>
        <dbReference type="ARBA" id="ARBA00023242"/>
    </source>
</evidence>
<evidence type="ECO:0000256" key="5">
    <source>
        <dbReference type="ARBA" id="ARBA00022833"/>
    </source>
</evidence>
<keyword evidence="7" id="KW-0238">DNA-binding</keyword>
<keyword evidence="8" id="KW-0804">Transcription</keyword>
<evidence type="ECO:0000256" key="1">
    <source>
        <dbReference type="ARBA" id="ARBA00004604"/>
    </source>
</evidence>
<keyword evidence="9" id="KW-0539">Nucleus</keyword>
<keyword evidence="3" id="KW-0479">Metal-binding</keyword>
<keyword evidence="5" id="KW-0862">Zinc</keyword>
<dbReference type="RefSeq" id="XP_052751315.1">
    <property type="nucleotide sequence ID" value="XM_052895355.1"/>
</dbReference>
<comment type="subcellular location">
    <subcellularLocation>
        <location evidence="1">Nucleus</location>
        <location evidence="1">Nucleolus</location>
    </subcellularLocation>
</comment>
<gene>
    <name evidence="12" type="primary">LOC113514222</name>
</gene>
<sequence>MHVNQCSACNSTDLNLVDGYYYCAECGTQDVNARGLVVDKKQIEDVTLISKKNRIKIVNEGTKLSGEWHKWHAYNYILVGLTDELISIGAKPSLKLKVLWLWSLYIKKYQNKKELGLAVKDSEDIKDSNTNRSTAKQNRDMYLGIHVTDQDIKSKVVGCLQTKIYDIEMVFVRNCDNKNWMKTNRPALKHIKKVSNSESDNEYDSDESMSSDAEMVSKNYNTHIEDNYKEVVDTIVEEDEGKSIFDDEFLDYEVKIKRSLPDEDMERVNSFHNINFSDNVHNENLINNEYENLSIDKTEISDANYYFNPETFNREKTIEELILLTCQKYKISVPKEHKPKEPKKRKSKFLNEEAGASEAKRLKRLSKPGEAQKQVNDLLSTYYSYLQNDTLNTVSQQIKSVIQSFDKTELRIDLENYQLDANSNTTFNENEKNNHNISNNDSRLNSQVESTTAVPFEIDETANSDSLNTFENIDIDNKSETINDPKFNEEVYDIKQLYVKVADLKENDIDDVFDIQDDPILEKILDKKIEETANKKPIELKNYVDSDSSEDEIPLSVIKNQKLSKKKKAKLKSMKLEYLIKNRNEIERFHYWTRHYVKLCKQTEFENKFNLEISENLPKSFAFVIEECAGIVRCSSFLLYKNLMALERRLLL</sequence>
<keyword evidence="4" id="KW-0863">Zinc-finger</keyword>
<dbReference type="PANTHER" id="PTHR31576:SF2">
    <property type="entry name" value="TATA BOX-BINDING PROTEIN-ASSOCIATED FACTOR RNA POLYMERASE I SUBUNIT B"/>
    <property type="match status" value="1"/>
</dbReference>
<name>A0ABM3MJE4_GALME</name>
<reference evidence="12" key="1">
    <citation type="submission" date="2025-08" db="UniProtKB">
        <authorList>
            <consortium name="RefSeq"/>
        </authorList>
    </citation>
    <scope>IDENTIFICATION</scope>
    <source>
        <tissue evidence="12">Whole larvae</tissue>
    </source>
</reference>